<keyword evidence="2" id="KW-1185">Reference proteome</keyword>
<dbReference type="RefSeq" id="WP_139183596.1">
    <property type="nucleotide sequence ID" value="NZ_FMXE01000010.1"/>
</dbReference>
<evidence type="ECO:0000313" key="2">
    <source>
        <dbReference type="Proteomes" id="UP000198756"/>
    </source>
</evidence>
<protein>
    <submittedName>
        <fullName evidence="1">Uncharacterized protein</fullName>
    </submittedName>
</protein>
<organism evidence="1 2">
    <name type="scientific">Algoriphagus alkaliphilus</name>
    <dbReference type="NCBI Taxonomy" id="279824"/>
    <lineage>
        <taxon>Bacteria</taxon>
        <taxon>Pseudomonadati</taxon>
        <taxon>Bacteroidota</taxon>
        <taxon>Cytophagia</taxon>
        <taxon>Cytophagales</taxon>
        <taxon>Cyclobacteriaceae</taxon>
        <taxon>Algoriphagus</taxon>
    </lineage>
</organism>
<dbReference type="AlphaFoldDB" id="A0A1G5XGB7"/>
<sequence length="204" mass="23804">MNFFNQKISIGDVFEMDKRNHRKVMNVFDFISREGIEDKIEYGPKSEFEFISKSNFNLEFSNQQNSSPILAHQANITFSRAKSVYCKLENLRHAFLPIAYIEEELRALWEKMGYDKGARKKHFHFVSEVFEAELGILLYSRSANTSAKFICNSKAPLLEDTDLLKNEIDIKADSSQLMKLNLKEPFTPFYKTLRQNGSGRFEYL</sequence>
<name>A0A1G5XGB7_9BACT</name>
<dbReference type="EMBL" id="FMXE01000010">
    <property type="protein sequence ID" value="SDA69034.1"/>
    <property type="molecule type" value="Genomic_DNA"/>
</dbReference>
<dbReference type="Proteomes" id="UP000198756">
    <property type="component" value="Unassembled WGS sequence"/>
</dbReference>
<gene>
    <name evidence="1" type="ORF">SAMN03080617_01727</name>
</gene>
<evidence type="ECO:0000313" key="1">
    <source>
        <dbReference type="EMBL" id="SDA69034.1"/>
    </source>
</evidence>
<reference evidence="2" key="1">
    <citation type="submission" date="2016-10" db="EMBL/GenBank/DDBJ databases">
        <authorList>
            <person name="Varghese N."/>
            <person name="Submissions S."/>
        </authorList>
    </citation>
    <scope>NUCLEOTIDE SEQUENCE [LARGE SCALE GENOMIC DNA]</scope>
    <source>
        <strain evidence="2">DSM 22703</strain>
    </source>
</reference>
<accession>A0A1G5XGB7</accession>
<proteinExistence type="predicted"/>